<keyword evidence="5" id="KW-0408">Iron</keyword>
<dbReference type="PANTHER" id="PTHR30352:SF2">
    <property type="entry name" value="ANAEROBIC RIBONUCLEOSIDE-TRIPHOSPHATE REDUCTASE-ACTIVATING PROTEIN"/>
    <property type="match status" value="1"/>
</dbReference>
<evidence type="ECO:0000256" key="1">
    <source>
        <dbReference type="ARBA" id="ARBA00001966"/>
    </source>
</evidence>
<evidence type="ECO:0000256" key="7">
    <source>
        <dbReference type="SAM" id="MobiDB-lite"/>
    </source>
</evidence>
<name>A0ABR8YGG6_9MICC</name>
<dbReference type="RefSeq" id="WP_191746136.1">
    <property type="nucleotide sequence ID" value="NZ_JACSQC010000002.1"/>
</dbReference>
<dbReference type="InterPro" id="IPR034457">
    <property type="entry name" value="Organic_radical-activating"/>
</dbReference>
<dbReference type="InterPro" id="IPR007197">
    <property type="entry name" value="rSAM"/>
</dbReference>
<gene>
    <name evidence="8" type="ORF">H9638_05225</name>
</gene>
<evidence type="ECO:0000256" key="2">
    <source>
        <dbReference type="ARBA" id="ARBA00022485"/>
    </source>
</evidence>
<reference evidence="8 9" key="1">
    <citation type="submission" date="2020-08" db="EMBL/GenBank/DDBJ databases">
        <title>A Genomic Blueprint of the Chicken Gut Microbiome.</title>
        <authorList>
            <person name="Gilroy R."/>
            <person name="Ravi A."/>
            <person name="Getino M."/>
            <person name="Pursley I."/>
            <person name="Horton D.L."/>
            <person name="Alikhan N.-F."/>
            <person name="Baker D."/>
            <person name="Gharbi K."/>
            <person name="Hall N."/>
            <person name="Watson M."/>
            <person name="Adriaenssens E.M."/>
            <person name="Foster-Nyarko E."/>
            <person name="Jarju S."/>
            <person name="Secka A."/>
            <person name="Antonio M."/>
            <person name="Oren A."/>
            <person name="Chaudhuri R."/>
            <person name="La Ragione R.M."/>
            <person name="Hildebrand F."/>
            <person name="Pallen M.J."/>
        </authorList>
    </citation>
    <scope>NUCLEOTIDE SEQUENCE [LARGE SCALE GENOMIC DNA]</scope>
    <source>
        <strain evidence="8 9">Sa2BUA2</strain>
    </source>
</reference>
<keyword evidence="3" id="KW-0949">S-adenosyl-L-methionine</keyword>
<dbReference type="Pfam" id="PF13353">
    <property type="entry name" value="Fer4_12"/>
    <property type="match status" value="1"/>
</dbReference>
<dbReference type="Gene3D" id="3.20.20.70">
    <property type="entry name" value="Aldolase class I"/>
    <property type="match status" value="1"/>
</dbReference>
<feature type="region of interest" description="Disordered" evidence="7">
    <location>
        <begin position="242"/>
        <end position="267"/>
    </location>
</feature>
<keyword evidence="2" id="KW-0004">4Fe-4S</keyword>
<organism evidence="8 9">
    <name type="scientific">Arthrobacter pullicola</name>
    <dbReference type="NCBI Taxonomy" id="2762224"/>
    <lineage>
        <taxon>Bacteria</taxon>
        <taxon>Bacillati</taxon>
        <taxon>Actinomycetota</taxon>
        <taxon>Actinomycetes</taxon>
        <taxon>Micrococcales</taxon>
        <taxon>Micrococcaceae</taxon>
        <taxon>Arthrobacter</taxon>
    </lineage>
</organism>
<dbReference type="SUPFAM" id="SSF102114">
    <property type="entry name" value="Radical SAM enzymes"/>
    <property type="match status" value="1"/>
</dbReference>
<evidence type="ECO:0000256" key="4">
    <source>
        <dbReference type="ARBA" id="ARBA00022723"/>
    </source>
</evidence>
<dbReference type="PANTHER" id="PTHR30352">
    <property type="entry name" value="PYRUVATE FORMATE-LYASE-ACTIVATING ENZYME"/>
    <property type="match status" value="1"/>
</dbReference>
<dbReference type="InterPro" id="IPR012837">
    <property type="entry name" value="NrdG"/>
</dbReference>
<keyword evidence="4" id="KW-0479">Metal-binding</keyword>
<dbReference type="InterPro" id="IPR058240">
    <property type="entry name" value="rSAM_sf"/>
</dbReference>
<proteinExistence type="predicted"/>
<comment type="cofactor">
    <cofactor evidence="1">
        <name>[4Fe-4S] cluster</name>
        <dbReference type="ChEBI" id="CHEBI:49883"/>
    </cofactor>
</comment>
<evidence type="ECO:0000313" key="8">
    <source>
        <dbReference type="EMBL" id="MBD8043211.1"/>
    </source>
</evidence>
<dbReference type="EMBL" id="JACSQC010000002">
    <property type="protein sequence ID" value="MBD8043211.1"/>
    <property type="molecule type" value="Genomic_DNA"/>
</dbReference>
<protein>
    <submittedName>
        <fullName evidence="8">Radical SAM protein</fullName>
    </submittedName>
</protein>
<evidence type="ECO:0000256" key="3">
    <source>
        <dbReference type="ARBA" id="ARBA00022691"/>
    </source>
</evidence>
<sequence length="317" mass="32724">MSTRLPDPAVGSGDRNGAPGRALRGDAARGSAAPLDTAQALKTSAPRNAAALLESASPQYSSAPLTIAAPHNSSAPPAGPAGVLRYARFLAATEAEGPGKRAALWLQGCSIHCPGCFNPHLWSARGGKEADTSQKAQLFVEQAVRAGAEGLTLLGGEPFEQAAAAAVVASAFRRAGLGVMTFTGYTYPDLQRWAQERPDISALLEATDLLADGPYLAGRPERIRPWIGSTNQGLRALTDRYRGRIPGADGNPSSSPASSPDGGDRLEVRVAPDGTVAVNGWAETAALEYLLYGLNRPVPARSPSPTVPSGAASKEAP</sequence>
<dbReference type="InterPro" id="IPR013785">
    <property type="entry name" value="Aldolase_TIM"/>
</dbReference>
<feature type="region of interest" description="Disordered" evidence="7">
    <location>
        <begin position="1"/>
        <end position="34"/>
    </location>
</feature>
<comment type="caution">
    <text evidence="8">The sequence shown here is derived from an EMBL/GenBank/DDBJ whole genome shotgun (WGS) entry which is preliminary data.</text>
</comment>
<keyword evidence="6" id="KW-0411">Iron-sulfur</keyword>
<accession>A0ABR8YGG6</accession>
<evidence type="ECO:0000313" key="9">
    <source>
        <dbReference type="Proteomes" id="UP000652763"/>
    </source>
</evidence>
<dbReference type="SFLD" id="SFLDG01063">
    <property type="entry name" value="activating_enzymes__group_1"/>
    <property type="match status" value="1"/>
</dbReference>
<dbReference type="Proteomes" id="UP000652763">
    <property type="component" value="Unassembled WGS sequence"/>
</dbReference>
<feature type="region of interest" description="Disordered" evidence="7">
    <location>
        <begin position="298"/>
        <end position="317"/>
    </location>
</feature>
<dbReference type="SFLD" id="SFLDG01066">
    <property type="entry name" value="organic_radical-activating_enz"/>
    <property type="match status" value="1"/>
</dbReference>
<feature type="compositionally biased region" description="Low complexity" evidence="7">
    <location>
        <begin position="246"/>
        <end position="261"/>
    </location>
</feature>
<evidence type="ECO:0000256" key="5">
    <source>
        <dbReference type="ARBA" id="ARBA00023004"/>
    </source>
</evidence>
<keyword evidence="9" id="KW-1185">Reference proteome</keyword>
<dbReference type="SFLD" id="SFLDS00029">
    <property type="entry name" value="Radical_SAM"/>
    <property type="match status" value="1"/>
</dbReference>
<dbReference type="SFLD" id="SFLDF00299">
    <property type="entry name" value="anaerobic_ribonucleoside-triph"/>
    <property type="match status" value="1"/>
</dbReference>
<evidence type="ECO:0000256" key="6">
    <source>
        <dbReference type="ARBA" id="ARBA00023014"/>
    </source>
</evidence>